<accession>A0A3E0E5P7</accession>
<organism evidence="10 11">
    <name type="scientific">Flavobacterium aquicola</name>
    <dbReference type="NCBI Taxonomy" id="1682742"/>
    <lineage>
        <taxon>Bacteria</taxon>
        <taxon>Pseudomonadati</taxon>
        <taxon>Bacteroidota</taxon>
        <taxon>Flavobacteriia</taxon>
        <taxon>Flavobacteriales</taxon>
        <taxon>Flavobacteriaceae</taxon>
        <taxon>Flavobacterium</taxon>
    </lineage>
</organism>
<keyword evidence="6 8" id="KW-0472">Membrane</keyword>
<dbReference type="InterPro" id="IPR024528">
    <property type="entry name" value="ThrE_2"/>
</dbReference>
<feature type="transmembrane region" description="Helical" evidence="8">
    <location>
        <begin position="87"/>
        <end position="107"/>
    </location>
</feature>
<feature type="domain" description="Threonine/Serine exporter ThrE" evidence="9">
    <location>
        <begin position="13"/>
        <end position="146"/>
    </location>
</feature>
<dbReference type="AlphaFoldDB" id="A0A3E0E5P7"/>
<protein>
    <submittedName>
        <fullName evidence="10">Uncharacterized membrane protein YjjB (DUF3815 family)</fullName>
    </submittedName>
</protein>
<evidence type="ECO:0000256" key="7">
    <source>
        <dbReference type="ARBA" id="ARBA00034125"/>
    </source>
</evidence>
<dbReference type="EMBL" id="QUNI01000014">
    <property type="protein sequence ID" value="REG92960.1"/>
    <property type="molecule type" value="Genomic_DNA"/>
</dbReference>
<dbReference type="GO" id="GO:0005886">
    <property type="term" value="C:plasma membrane"/>
    <property type="evidence" value="ECO:0007669"/>
    <property type="project" value="UniProtKB-SubCell"/>
</dbReference>
<feature type="transmembrane region" description="Helical" evidence="8">
    <location>
        <begin position="127"/>
        <end position="147"/>
    </location>
</feature>
<feature type="transmembrane region" description="Helical" evidence="8">
    <location>
        <begin position="6"/>
        <end position="23"/>
    </location>
</feature>
<evidence type="ECO:0000256" key="6">
    <source>
        <dbReference type="ARBA" id="ARBA00023136"/>
    </source>
</evidence>
<keyword evidence="11" id="KW-1185">Reference proteome</keyword>
<keyword evidence="5 8" id="KW-1133">Transmembrane helix</keyword>
<proteinExistence type="inferred from homology"/>
<evidence type="ECO:0000256" key="5">
    <source>
        <dbReference type="ARBA" id="ARBA00022989"/>
    </source>
</evidence>
<dbReference type="Pfam" id="PF12821">
    <property type="entry name" value="ThrE_2"/>
    <property type="match status" value="1"/>
</dbReference>
<dbReference type="GO" id="GO:0015744">
    <property type="term" value="P:succinate transport"/>
    <property type="evidence" value="ECO:0007669"/>
    <property type="project" value="TreeGrafter"/>
</dbReference>
<evidence type="ECO:0000256" key="3">
    <source>
        <dbReference type="ARBA" id="ARBA00022519"/>
    </source>
</evidence>
<keyword evidence="3" id="KW-0997">Cell inner membrane</keyword>
<reference evidence="10 11" key="1">
    <citation type="submission" date="2018-08" db="EMBL/GenBank/DDBJ databases">
        <title>Genomic Encyclopedia of Archaeal and Bacterial Type Strains, Phase II (KMG-II): from individual species to whole genera.</title>
        <authorList>
            <person name="Goeker M."/>
        </authorList>
    </citation>
    <scope>NUCLEOTIDE SEQUENCE [LARGE SCALE GENOMIC DNA]</scope>
    <source>
        <strain evidence="10 11">DSM 100880</strain>
    </source>
</reference>
<dbReference type="PANTHER" id="PTHR34390:SF1">
    <property type="entry name" value="SUCCINATE TRANSPORTER SUBUNIT YJJB-RELATED"/>
    <property type="match status" value="1"/>
</dbReference>
<feature type="transmembrane region" description="Helical" evidence="8">
    <location>
        <begin position="54"/>
        <end position="75"/>
    </location>
</feature>
<gene>
    <name evidence="10" type="ORF">C8P67_11457</name>
</gene>
<keyword evidence="4 8" id="KW-0812">Transmembrane</keyword>
<sequence length="173" mass="18914">MDFALLEKGIWLGFAGIGFGALFNVPRRTLAAIYIMSALGGLLKFYMISLEFGLVFAAFCGSSLIGFLSVLAAHYRKAPPMTFSLPALIPMIPGFFAYKAMVGVMKLTAEKDPEVYSTLFFETAKNGLSACFIILALSAGVAIPLLIARKETVKRIKTDKVLEMQLENLEEEN</sequence>
<dbReference type="Proteomes" id="UP000257136">
    <property type="component" value="Unassembled WGS sequence"/>
</dbReference>
<comment type="subcellular location">
    <subcellularLocation>
        <location evidence="1">Cell membrane</location>
        <topology evidence="1">Multi-pass membrane protein</topology>
    </subcellularLocation>
</comment>
<dbReference type="InterPro" id="IPR050539">
    <property type="entry name" value="ThrE_Dicarb/AminoAcid_Exp"/>
</dbReference>
<evidence type="ECO:0000313" key="11">
    <source>
        <dbReference type="Proteomes" id="UP000257136"/>
    </source>
</evidence>
<comment type="similarity">
    <text evidence="7">Belongs to the ThrE exporter (TC 2.A.79) family.</text>
</comment>
<feature type="transmembrane region" description="Helical" evidence="8">
    <location>
        <begin position="30"/>
        <end position="48"/>
    </location>
</feature>
<evidence type="ECO:0000313" key="10">
    <source>
        <dbReference type="EMBL" id="REG92960.1"/>
    </source>
</evidence>
<comment type="caution">
    <text evidence="10">The sequence shown here is derived from an EMBL/GenBank/DDBJ whole genome shotgun (WGS) entry which is preliminary data.</text>
</comment>
<evidence type="ECO:0000259" key="9">
    <source>
        <dbReference type="Pfam" id="PF12821"/>
    </source>
</evidence>
<evidence type="ECO:0000256" key="4">
    <source>
        <dbReference type="ARBA" id="ARBA00022692"/>
    </source>
</evidence>
<dbReference type="OrthoDB" id="9810047at2"/>
<dbReference type="PANTHER" id="PTHR34390">
    <property type="entry name" value="UPF0442 PROTEIN YJJB-RELATED"/>
    <property type="match status" value="1"/>
</dbReference>
<dbReference type="RefSeq" id="WP_115814703.1">
    <property type="nucleotide sequence ID" value="NZ_QUNI01000014.1"/>
</dbReference>
<keyword evidence="2" id="KW-1003">Cell membrane</keyword>
<name>A0A3E0E5P7_9FLAO</name>
<evidence type="ECO:0000256" key="2">
    <source>
        <dbReference type="ARBA" id="ARBA00022475"/>
    </source>
</evidence>
<evidence type="ECO:0000256" key="1">
    <source>
        <dbReference type="ARBA" id="ARBA00004651"/>
    </source>
</evidence>
<evidence type="ECO:0000256" key="8">
    <source>
        <dbReference type="SAM" id="Phobius"/>
    </source>
</evidence>